<accession>A0ABW3F4E6</accession>
<dbReference type="EMBL" id="JBHTKB010000001">
    <property type="protein sequence ID" value="MFD0912378.1"/>
    <property type="molecule type" value="Genomic_DNA"/>
</dbReference>
<evidence type="ECO:0008006" key="3">
    <source>
        <dbReference type="Google" id="ProtNLM"/>
    </source>
</evidence>
<dbReference type="Proteomes" id="UP001597128">
    <property type="component" value="Unassembled WGS sequence"/>
</dbReference>
<dbReference type="Gene3D" id="3.40.50.12580">
    <property type="match status" value="1"/>
</dbReference>
<comment type="caution">
    <text evidence="1">The sequence shown here is derived from an EMBL/GenBank/DDBJ whole genome shotgun (WGS) entry which is preliminary data.</text>
</comment>
<keyword evidence="2" id="KW-1185">Reference proteome</keyword>
<sequence length="561" mass="64014">MKTMFFSLNAAIWLHALPESILAKTLKKRGHEITYVSCNQAFPDYCTSMSAFGLEPSSDDSLKRNICKQCNKNAAQIAKVASNKHLNLSSYVTNEHVSEVKKLVSQLTQDNYLDFEYLGVPVGRIATYEPYLKFKKMTTVLDDAQWKAYLQHIESCLISLLGFSRIYAQENPSKIFIYSPQYGTNGVCAEYAIRHGSKVYFIEGSSSNSERYSALRVWSWGKHKLVNPALAHWDQVKQFVTKQDINRIHGHLSELYKASSFAVFSNAKKGNLDLRDHYKIPKDSKIILASLSSYDEAYSAFVIGAFPEKKVNSSVFRDQFIWIQNTIEYISKHENLFLIIRVHPRDYPNKRELIQSEQSKKWESILSNLPSNVAANMPNEGLSIYDILDQVNLVITGWSATGVEALLHGVPVVTYDFNLPSYPADIHFTGDNLQSYFANIENALNDENKIQRVLHAFRWLAVSFSMGTVQLAQMTEVGKNWQPSLINKISKRLLNKIFRRLWMKMDLSKGFKNAEEEKRFLKLFETDADSLYDSGLIGNAPLTDDLLLADLTIDPDFRQIK</sequence>
<proteinExistence type="predicted"/>
<gene>
    <name evidence="1" type="ORF">ACFQ1Z_02355</name>
</gene>
<name>A0ABW3F4E6_9PROT</name>
<dbReference type="InterPro" id="IPR043148">
    <property type="entry name" value="TagF_C"/>
</dbReference>
<evidence type="ECO:0000313" key="1">
    <source>
        <dbReference type="EMBL" id="MFD0912378.1"/>
    </source>
</evidence>
<protein>
    <recommendedName>
        <fullName evidence="3">Capsule polysaccharide biosynthesis protein</fullName>
    </recommendedName>
</protein>
<dbReference type="RefSeq" id="WP_379055255.1">
    <property type="nucleotide sequence ID" value="NZ_JBHTKB010000001.1"/>
</dbReference>
<organism evidence="1 2">
    <name type="scientific">Methylophilus luteus</name>
    <dbReference type="NCBI Taxonomy" id="640108"/>
    <lineage>
        <taxon>Bacteria</taxon>
        <taxon>Pseudomonadati</taxon>
        <taxon>Pseudomonadota</taxon>
        <taxon>Betaproteobacteria</taxon>
        <taxon>Nitrosomonadales</taxon>
        <taxon>Methylophilaceae</taxon>
        <taxon>Methylophilus</taxon>
    </lineage>
</organism>
<dbReference type="SUPFAM" id="SSF53756">
    <property type="entry name" value="UDP-Glycosyltransferase/glycogen phosphorylase"/>
    <property type="match status" value="1"/>
</dbReference>
<reference evidence="2" key="1">
    <citation type="journal article" date="2019" name="Int. J. Syst. Evol. Microbiol.">
        <title>The Global Catalogue of Microorganisms (GCM) 10K type strain sequencing project: providing services to taxonomists for standard genome sequencing and annotation.</title>
        <authorList>
            <consortium name="The Broad Institute Genomics Platform"/>
            <consortium name="The Broad Institute Genome Sequencing Center for Infectious Disease"/>
            <person name="Wu L."/>
            <person name="Ma J."/>
        </authorList>
    </citation>
    <scope>NUCLEOTIDE SEQUENCE [LARGE SCALE GENOMIC DNA]</scope>
    <source>
        <strain evidence="2">CCUG 58412</strain>
    </source>
</reference>
<evidence type="ECO:0000313" key="2">
    <source>
        <dbReference type="Proteomes" id="UP001597128"/>
    </source>
</evidence>